<dbReference type="InterPro" id="IPR020846">
    <property type="entry name" value="MFS_dom"/>
</dbReference>
<evidence type="ECO:0000256" key="1">
    <source>
        <dbReference type="ARBA" id="ARBA00004141"/>
    </source>
</evidence>
<keyword evidence="3 7" id="KW-0812">Transmembrane</keyword>
<gene>
    <name evidence="9" type="ORF">Din_045244</name>
</gene>
<dbReference type="InterPro" id="IPR003663">
    <property type="entry name" value="Sugar/inositol_transpt"/>
</dbReference>
<dbReference type="InterPro" id="IPR008395">
    <property type="entry name" value="Agenet-like_dom"/>
</dbReference>
<feature type="transmembrane region" description="Helical" evidence="7">
    <location>
        <begin position="118"/>
        <end position="139"/>
    </location>
</feature>
<feature type="transmembrane region" description="Helical" evidence="7">
    <location>
        <begin position="296"/>
        <end position="314"/>
    </location>
</feature>
<feature type="domain" description="Major facilitator superfamily (MFS) profile" evidence="8">
    <location>
        <begin position="29"/>
        <end position="546"/>
    </location>
</feature>
<dbReference type="InterPro" id="IPR036259">
    <property type="entry name" value="MFS_trans_sf"/>
</dbReference>
<dbReference type="InterPro" id="IPR005828">
    <property type="entry name" value="MFS_sugar_transport-like"/>
</dbReference>
<evidence type="ECO:0000256" key="4">
    <source>
        <dbReference type="ARBA" id="ARBA00022989"/>
    </source>
</evidence>
<evidence type="ECO:0000256" key="3">
    <source>
        <dbReference type="ARBA" id="ARBA00022692"/>
    </source>
</evidence>
<evidence type="ECO:0000259" key="8">
    <source>
        <dbReference type="PROSITE" id="PS50850"/>
    </source>
</evidence>
<feature type="transmembrane region" description="Helical" evidence="7">
    <location>
        <begin position="151"/>
        <end position="177"/>
    </location>
</feature>
<dbReference type="InterPro" id="IPR050814">
    <property type="entry name" value="Myo-inositol_Transporter"/>
</dbReference>
<dbReference type="PRINTS" id="PR00171">
    <property type="entry name" value="SUGRTRNSPORT"/>
</dbReference>
<feature type="transmembrane region" description="Helical" evidence="7">
    <location>
        <begin position="65"/>
        <end position="85"/>
    </location>
</feature>
<dbReference type="Pfam" id="PF00083">
    <property type="entry name" value="Sugar_tr"/>
    <property type="match status" value="1"/>
</dbReference>
<dbReference type="PANTHER" id="PTHR48020">
    <property type="entry name" value="PROTON MYO-INOSITOL COTRANSPORTER"/>
    <property type="match status" value="1"/>
</dbReference>
<dbReference type="GO" id="GO:0016020">
    <property type="term" value="C:membrane"/>
    <property type="evidence" value="ECO:0007669"/>
    <property type="project" value="UniProtKB-SubCell"/>
</dbReference>
<sequence length="546" mass="60798">MASHVKKADELNFKICWRMLNATHYATRLMLSAVIGGLLLGYNAGVVSRARPYIKANIYLHEHPWLQEIIVSAAVAGAVIGITIGGCVNDWIGLKKSLLIADVLFIIAALIRDRDPCLQVVVLGRVFVGLGIGMSFMTLPRYVSDALSTRYMGPIVCANCLLITLGQFLSNLISLAFTEEPTTWRWMLGIARIPAAIHFILLLSLCESPRWLYKKGDLYSSSNALKEMHSIFSRDDIDEAHTVMLLSVEAEKAEEACGLRGGAIEVAKDSVTWSIMLYYSSIMAQMAGFISNKTYLMISLIPSGLNAVCFIASMPFDDRFGRKRRIISLFGVFTYLLLLSSTFFRGSTTSPSLWSRSTCLKTSSDCGFCPTGVKAPTGVKGVRLLQIKNKPKTDIQRSTMAFGRNDRIEVSRKQEDFLGSYYPAMLLTAIGRNKYLVEYQNLYTGDQTRLLTESVDAADVRPVPPVISVSSFAVADRVDAYINGGWWVGQVAEILYPHYYVRLNGTWNEVHLPFYKLRFHLDWEDGKWVLPVNGCDGPAKEGEHNS</sequence>
<evidence type="ECO:0000256" key="5">
    <source>
        <dbReference type="ARBA" id="ARBA00023136"/>
    </source>
</evidence>
<dbReference type="AlphaFoldDB" id="A0A5B7C8L7"/>
<dbReference type="Pfam" id="PF05641">
    <property type="entry name" value="Agenet"/>
    <property type="match status" value="1"/>
</dbReference>
<protein>
    <submittedName>
        <fullName evidence="9">Putative inositol transporter 4-like</fullName>
    </submittedName>
</protein>
<dbReference type="SMART" id="SM00743">
    <property type="entry name" value="Agenet"/>
    <property type="match status" value="2"/>
</dbReference>
<feature type="transmembrane region" description="Helical" evidence="7">
    <location>
        <begin position="97"/>
        <end position="112"/>
    </location>
</feature>
<evidence type="ECO:0000313" key="9">
    <source>
        <dbReference type="EMBL" id="MPA75803.1"/>
    </source>
</evidence>
<organism evidence="9">
    <name type="scientific">Davidia involucrata</name>
    <name type="common">Dove tree</name>
    <dbReference type="NCBI Taxonomy" id="16924"/>
    <lineage>
        <taxon>Eukaryota</taxon>
        <taxon>Viridiplantae</taxon>
        <taxon>Streptophyta</taxon>
        <taxon>Embryophyta</taxon>
        <taxon>Tracheophyta</taxon>
        <taxon>Spermatophyta</taxon>
        <taxon>Magnoliopsida</taxon>
        <taxon>eudicotyledons</taxon>
        <taxon>Gunneridae</taxon>
        <taxon>Pentapetalae</taxon>
        <taxon>asterids</taxon>
        <taxon>Cornales</taxon>
        <taxon>Nyssaceae</taxon>
        <taxon>Davidia</taxon>
    </lineage>
</organism>
<feature type="transmembrane region" description="Helical" evidence="7">
    <location>
        <begin position="25"/>
        <end position="45"/>
    </location>
</feature>
<keyword evidence="5 7" id="KW-0472">Membrane</keyword>
<dbReference type="SUPFAM" id="SSF103473">
    <property type="entry name" value="MFS general substrate transporter"/>
    <property type="match status" value="1"/>
</dbReference>
<proteinExistence type="inferred from homology"/>
<dbReference type="GO" id="GO:0005366">
    <property type="term" value="F:myo-inositol:proton symporter activity"/>
    <property type="evidence" value="ECO:0007669"/>
    <property type="project" value="TreeGrafter"/>
</dbReference>
<dbReference type="PROSITE" id="PS50850">
    <property type="entry name" value="MFS"/>
    <property type="match status" value="1"/>
</dbReference>
<comment type="subcellular location">
    <subcellularLocation>
        <location evidence="1">Membrane</location>
        <topology evidence="1">Multi-pass membrane protein</topology>
    </subcellularLocation>
</comment>
<evidence type="ECO:0000256" key="2">
    <source>
        <dbReference type="ARBA" id="ARBA00022448"/>
    </source>
</evidence>
<accession>A0A5B7C8L7</accession>
<dbReference type="Gene3D" id="1.20.1250.20">
    <property type="entry name" value="MFS general substrate transporter like domains"/>
    <property type="match status" value="2"/>
</dbReference>
<dbReference type="PANTHER" id="PTHR48020:SF24">
    <property type="entry name" value="INOSITOL TRANSPORTER 4"/>
    <property type="match status" value="1"/>
</dbReference>
<name>A0A5B7C8L7_DAVIN</name>
<dbReference type="CDD" id="cd20405">
    <property type="entry name" value="Tudor_Agenet_AtDUF_rpt1_3"/>
    <property type="match status" value="1"/>
</dbReference>
<dbReference type="EMBL" id="GHES01045244">
    <property type="protein sequence ID" value="MPA75803.1"/>
    <property type="molecule type" value="Transcribed_RNA"/>
</dbReference>
<feature type="transmembrane region" description="Helical" evidence="7">
    <location>
        <begin position="326"/>
        <end position="344"/>
    </location>
</feature>
<feature type="transmembrane region" description="Helical" evidence="7">
    <location>
        <begin position="183"/>
        <end position="205"/>
    </location>
</feature>
<evidence type="ECO:0000256" key="6">
    <source>
        <dbReference type="ARBA" id="ARBA00044504"/>
    </source>
</evidence>
<reference evidence="9" key="1">
    <citation type="submission" date="2019-08" db="EMBL/GenBank/DDBJ databases">
        <title>Reference gene set and small RNA set construction with multiple tissues from Davidia involucrata Baill.</title>
        <authorList>
            <person name="Yang H."/>
            <person name="Zhou C."/>
            <person name="Li G."/>
            <person name="Wang J."/>
            <person name="Gao P."/>
            <person name="Wang M."/>
            <person name="Wang R."/>
            <person name="Zhao Y."/>
        </authorList>
    </citation>
    <scope>NUCLEOTIDE SEQUENCE</scope>
    <source>
        <tissue evidence="9">Mixed with DoveR01_LX</tissue>
    </source>
</reference>
<evidence type="ECO:0000256" key="7">
    <source>
        <dbReference type="SAM" id="Phobius"/>
    </source>
</evidence>
<comment type="similarity">
    <text evidence="6">Belongs to the major facilitator superfamily. Phosphate:H(+) symporter (TC 2.A.1.9) family.</text>
</comment>
<feature type="transmembrane region" description="Helical" evidence="7">
    <location>
        <begin position="270"/>
        <end position="290"/>
    </location>
</feature>
<keyword evidence="4 7" id="KW-1133">Transmembrane helix</keyword>
<dbReference type="InterPro" id="IPR014002">
    <property type="entry name" value="Agenet_dom_plant"/>
</dbReference>
<keyword evidence="2" id="KW-0813">Transport</keyword>